<feature type="domain" description="Peptidase M1 membrane alanine aminopeptidase" evidence="1">
    <location>
        <begin position="13"/>
        <end position="65"/>
    </location>
</feature>
<dbReference type="Pfam" id="PF01433">
    <property type="entry name" value="Peptidase_M1"/>
    <property type="match status" value="1"/>
</dbReference>
<dbReference type="AlphaFoldDB" id="A0AA39M6L4"/>
<proteinExistence type="predicted"/>
<dbReference type="Proteomes" id="UP001175271">
    <property type="component" value="Unassembled WGS sequence"/>
</dbReference>
<accession>A0AA39M6L4</accession>
<keyword evidence="3" id="KW-1185">Reference proteome</keyword>
<gene>
    <name evidence="2" type="ORF">QR680_007561</name>
</gene>
<dbReference type="GO" id="GO:0008270">
    <property type="term" value="F:zinc ion binding"/>
    <property type="evidence" value="ECO:0007669"/>
    <property type="project" value="InterPro"/>
</dbReference>
<evidence type="ECO:0000313" key="2">
    <source>
        <dbReference type="EMBL" id="KAK0422420.1"/>
    </source>
</evidence>
<comment type="caution">
    <text evidence="2">The sequence shown here is derived from an EMBL/GenBank/DDBJ whole genome shotgun (WGS) entry which is preliminary data.</text>
</comment>
<dbReference type="InterPro" id="IPR027268">
    <property type="entry name" value="Peptidase_M4/M1_CTD_sf"/>
</dbReference>
<dbReference type="InterPro" id="IPR014782">
    <property type="entry name" value="Peptidase_M1_dom"/>
</dbReference>
<evidence type="ECO:0000259" key="1">
    <source>
        <dbReference type="Pfam" id="PF01433"/>
    </source>
</evidence>
<reference evidence="2" key="1">
    <citation type="submission" date="2023-06" db="EMBL/GenBank/DDBJ databases">
        <title>Genomic analysis of the entomopathogenic nematode Steinernema hermaphroditum.</title>
        <authorList>
            <person name="Schwarz E.M."/>
            <person name="Heppert J.K."/>
            <person name="Baniya A."/>
            <person name="Schwartz H.T."/>
            <person name="Tan C.-H."/>
            <person name="Antoshechkin I."/>
            <person name="Sternberg P.W."/>
            <person name="Goodrich-Blair H."/>
            <person name="Dillman A.R."/>
        </authorList>
    </citation>
    <scope>NUCLEOTIDE SEQUENCE</scope>
    <source>
        <strain evidence="2">PS9179</strain>
        <tissue evidence="2">Whole animal</tissue>
    </source>
</reference>
<name>A0AA39M6L4_9BILA</name>
<dbReference type="SUPFAM" id="SSF55486">
    <property type="entry name" value="Metalloproteases ('zincins'), catalytic domain"/>
    <property type="match status" value="1"/>
</dbReference>
<protein>
    <recommendedName>
        <fullName evidence="1">Peptidase M1 membrane alanine aminopeptidase domain-containing protein</fullName>
    </recommendedName>
</protein>
<evidence type="ECO:0000313" key="3">
    <source>
        <dbReference type="Proteomes" id="UP001175271"/>
    </source>
</evidence>
<dbReference type="EMBL" id="JAUCMV010000001">
    <property type="protein sequence ID" value="KAK0422420.1"/>
    <property type="molecule type" value="Genomic_DNA"/>
</dbReference>
<sequence length="81" mass="9480">MSTTADKFQPEDKWWTDLRLKEGFASFMEYMFVGSNNPEFKIWLHFVNDELAAGLSLDALRKRQTPGANMQFYSTSKIEHQ</sequence>
<organism evidence="2 3">
    <name type="scientific">Steinernema hermaphroditum</name>
    <dbReference type="NCBI Taxonomy" id="289476"/>
    <lineage>
        <taxon>Eukaryota</taxon>
        <taxon>Metazoa</taxon>
        <taxon>Ecdysozoa</taxon>
        <taxon>Nematoda</taxon>
        <taxon>Chromadorea</taxon>
        <taxon>Rhabditida</taxon>
        <taxon>Tylenchina</taxon>
        <taxon>Panagrolaimomorpha</taxon>
        <taxon>Strongyloidoidea</taxon>
        <taxon>Steinernematidae</taxon>
        <taxon>Steinernema</taxon>
    </lineage>
</organism>
<dbReference type="Gene3D" id="1.10.390.10">
    <property type="entry name" value="Neutral Protease Domain 2"/>
    <property type="match status" value="1"/>
</dbReference>
<dbReference type="GO" id="GO:0008237">
    <property type="term" value="F:metallopeptidase activity"/>
    <property type="evidence" value="ECO:0007669"/>
    <property type="project" value="InterPro"/>
</dbReference>